<dbReference type="AlphaFoldDB" id="A0AAV8VJI1"/>
<evidence type="ECO:0000313" key="4">
    <source>
        <dbReference type="EMBL" id="KAJ8914373.1"/>
    </source>
</evidence>
<evidence type="ECO:0000256" key="2">
    <source>
        <dbReference type="ARBA" id="ARBA00022723"/>
    </source>
</evidence>
<dbReference type="Pfam" id="PF13359">
    <property type="entry name" value="DDE_Tnp_4"/>
    <property type="match status" value="1"/>
</dbReference>
<dbReference type="EMBL" id="JANEYG010000074">
    <property type="protein sequence ID" value="KAJ8914373.1"/>
    <property type="molecule type" value="Genomic_DNA"/>
</dbReference>
<dbReference type="InterPro" id="IPR027806">
    <property type="entry name" value="HARBI1_dom"/>
</dbReference>
<evidence type="ECO:0000259" key="3">
    <source>
        <dbReference type="Pfam" id="PF13359"/>
    </source>
</evidence>
<feature type="non-terminal residue" evidence="4">
    <location>
        <position position="129"/>
    </location>
</feature>
<evidence type="ECO:0000313" key="5">
    <source>
        <dbReference type="Proteomes" id="UP001159042"/>
    </source>
</evidence>
<evidence type="ECO:0000256" key="1">
    <source>
        <dbReference type="ARBA" id="ARBA00001968"/>
    </source>
</evidence>
<organism evidence="4 5">
    <name type="scientific">Exocentrus adspersus</name>
    <dbReference type="NCBI Taxonomy" id="1586481"/>
    <lineage>
        <taxon>Eukaryota</taxon>
        <taxon>Metazoa</taxon>
        <taxon>Ecdysozoa</taxon>
        <taxon>Arthropoda</taxon>
        <taxon>Hexapoda</taxon>
        <taxon>Insecta</taxon>
        <taxon>Pterygota</taxon>
        <taxon>Neoptera</taxon>
        <taxon>Endopterygota</taxon>
        <taxon>Coleoptera</taxon>
        <taxon>Polyphaga</taxon>
        <taxon>Cucujiformia</taxon>
        <taxon>Chrysomeloidea</taxon>
        <taxon>Cerambycidae</taxon>
        <taxon>Lamiinae</taxon>
        <taxon>Acanthocinini</taxon>
        <taxon>Exocentrus</taxon>
    </lineage>
</organism>
<sequence>MRPYPGRNLTAEQRIFNYRFSRARRVIENAFGILVNRWRLLRTMVSVKVENIDVFVKAIICLHNFVKKEQSSSGSWRNEIKPLESVGRLSANRASQLLYNKRDKLKDYFVSPAGQVPSQNEEVQAGFRP</sequence>
<dbReference type="GO" id="GO:0046872">
    <property type="term" value="F:metal ion binding"/>
    <property type="evidence" value="ECO:0007669"/>
    <property type="project" value="UniProtKB-KW"/>
</dbReference>
<reference evidence="4 5" key="1">
    <citation type="journal article" date="2023" name="Insect Mol. Biol.">
        <title>Genome sequencing provides insights into the evolution of gene families encoding plant cell wall-degrading enzymes in longhorned beetles.</title>
        <authorList>
            <person name="Shin N.R."/>
            <person name="Okamura Y."/>
            <person name="Kirsch R."/>
            <person name="Pauchet Y."/>
        </authorList>
    </citation>
    <scope>NUCLEOTIDE SEQUENCE [LARGE SCALE GENOMIC DNA]</scope>
    <source>
        <strain evidence="4">EAD_L_NR</strain>
    </source>
</reference>
<accession>A0AAV8VJI1</accession>
<proteinExistence type="predicted"/>
<name>A0AAV8VJI1_9CUCU</name>
<feature type="domain" description="DDE Tnp4" evidence="3">
    <location>
        <begin position="3"/>
        <end position="64"/>
    </location>
</feature>
<comment type="cofactor">
    <cofactor evidence="1">
        <name>a divalent metal cation</name>
        <dbReference type="ChEBI" id="CHEBI:60240"/>
    </cofactor>
</comment>
<protein>
    <recommendedName>
        <fullName evidence="3">DDE Tnp4 domain-containing protein</fullName>
    </recommendedName>
</protein>
<keyword evidence="5" id="KW-1185">Reference proteome</keyword>
<gene>
    <name evidence="4" type="ORF">NQ315_011361</name>
</gene>
<comment type="caution">
    <text evidence="4">The sequence shown here is derived from an EMBL/GenBank/DDBJ whole genome shotgun (WGS) entry which is preliminary data.</text>
</comment>
<keyword evidence="2" id="KW-0479">Metal-binding</keyword>
<dbReference type="Proteomes" id="UP001159042">
    <property type="component" value="Unassembled WGS sequence"/>
</dbReference>